<evidence type="ECO:0008006" key="4">
    <source>
        <dbReference type="Google" id="ProtNLM"/>
    </source>
</evidence>
<dbReference type="RefSeq" id="WP_377466171.1">
    <property type="nucleotide sequence ID" value="NZ_JBHUOP010000003.1"/>
</dbReference>
<organism evidence="2 3">
    <name type="scientific">Populibacterium corticicola</name>
    <dbReference type="NCBI Taxonomy" id="1812826"/>
    <lineage>
        <taxon>Bacteria</taxon>
        <taxon>Bacillati</taxon>
        <taxon>Actinomycetota</taxon>
        <taxon>Actinomycetes</taxon>
        <taxon>Micrococcales</taxon>
        <taxon>Jonesiaceae</taxon>
        <taxon>Populibacterium</taxon>
    </lineage>
</organism>
<keyword evidence="1" id="KW-0472">Membrane</keyword>
<sequence>MLPLIDPTAYSPLWWVAIGVLVALFLGWLVAIPFLTRGRAARNYNELLVPREPPRTLQDIYRDRILALGDSLTAQEITEREMHLQLSELVREFVTARTGITAKTMTYSDLVADERTEKVAFVIAQFYHPAFSSSGSLEDWNPAEEPQPITLRNALLVVDHL</sequence>
<protein>
    <recommendedName>
        <fullName evidence="4">DUF4381 domain-containing protein</fullName>
    </recommendedName>
</protein>
<reference evidence="3" key="1">
    <citation type="journal article" date="2019" name="Int. J. Syst. Evol. Microbiol.">
        <title>The Global Catalogue of Microorganisms (GCM) 10K type strain sequencing project: providing services to taxonomists for standard genome sequencing and annotation.</title>
        <authorList>
            <consortium name="The Broad Institute Genomics Platform"/>
            <consortium name="The Broad Institute Genome Sequencing Center for Infectious Disease"/>
            <person name="Wu L."/>
            <person name="Ma J."/>
        </authorList>
    </citation>
    <scope>NUCLEOTIDE SEQUENCE [LARGE SCALE GENOMIC DNA]</scope>
    <source>
        <strain evidence="3">KCTC 33576</strain>
    </source>
</reference>
<accession>A0ABW5XG25</accession>
<keyword evidence="1" id="KW-1133">Transmembrane helix</keyword>
<feature type="transmembrane region" description="Helical" evidence="1">
    <location>
        <begin position="12"/>
        <end position="35"/>
    </location>
</feature>
<keyword evidence="1" id="KW-0812">Transmembrane</keyword>
<evidence type="ECO:0000313" key="3">
    <source>
        <dbReference type="Proteomes" id="UP001597391"/>
    </source>
</evidence>
<evidence type="ECO:0000256" key="1">
    <source>
        <dbReference type="SAM" id="Phobius"/>
    </source>
</evidence>
<dbReference type="Proteomes" id="UP001597391">
    <property type="component" value="Unassembled WGS sequence"/>
</dbReference>
<keyword evidence="3" id="KW-1185">Reference proteome</keyword>
<gene>
    <name evidence="2" type="ORF">ACFSYH_07135</name>
</gene>
<proteinExistence type="predicted"/>
<dbReference type="EMBL" id="JBHUOP010000003">
    <property type="protein sequence ID" value="MFD2840344.1"/>
    <property type="molecule type" value="Genomic_DNA"/>
</dbReference>
<evidence type="ECO:0000313" key="2">
    <source>
        <dbReference type="EMBL" id="MFD2840344.1"/>
    </source>
</evidence>
<comment type="caution">
    <text evidence="2">The sequence shown here is derived from an EMBL/GenBank/DDBJ whole genome shotgun (WGS) entry which is preliminary data.</text>
</comment>
<name>A0ABW5XG25_9MICO</name>